<dbReference type="Proteomes" id="UP000724149">
    <property type="component" value="Unassembled WGS sequence"/>
</dbReference>
<comment type="similarity">
    <text evidence="2">Belongs to the cation diffusion facilitator (CDF) transporter (TC 2.A.4) family.</text>
</comment>
<feature type="transmembrane region" description="Helical" evidence="7">
    <location>
        <begin position="127"/>
        <end position="148"/>
    </location>
</feature>
<comment type="subcellular location">
    <subcellularLocation>
        <location evidence="1">Membrane</location>
        <topology evidence="1">Multi-pass membrane protein</topology>
    </subcellularLocation>
</comment>
<evidence type="ECO:0000256" key="3">
    <source>
        <dbReference type="ARBA" id="ARBA00022448"/>
    </source>
</evidence>
<keyword evidence="11" id="KW-1185">Reference proteome</keyword>
<organism evidence="10 11">
    <name type="scientific">Hydrogenoanaerobacterium saccharovorans</name>
    <dbReference type="NCBI Taxonomy" id="474960"/>
    <lineage>
        <taxon>Bacteria</taxon>
        <taxon>Bacillati</taxon>
        <taxon>Bacillota</taxon>
        <taxon>Clostridia</taxon>
        <taxon>Eubacteriales</taxon>
        <taxon>Oscillospiraceae</taxon>
        <taxon>Hydrogenoanaerobacterium</taxon>
    </lineage>
</organism>
<evidence type="ECO:0000256" key="7">
    <source>
        <dbReference type="SAM" id="Phobius"/>
    </source>
</evidence>
<accession>A0ABS2GN05</accession>
<reference evidence="10 11" key="1">
    <citation type="journal article" date="2021" name="Sci. Rep.">
        <title>The distribution of antibiotic resistance genes in chicken gut microbiota commensals.</title>
        <authorList>
            <person name="Juricova H."/>
            <person name="Matiasovicova J."/>
            <person name="Kubasova T."/>
            <person name="Cejkova D."/>
            <person name="Rychlik I."/>
        </authorList>
    </citation>
    <scope>NUCLEOTIDE SEQUENCE [LARGE SCALE GENOMIC DNA]</scope>
    <source>
        <strain evidence="10 11">An564</strain>
    </source>
</reference>
<evidence type="ECO:0000259" key="9">
    <source>
        <dbReference type="Pfam" id="PF16916"/>
    </source>
</evidence>
<evidence type="ECO:0000256" key="4">
    <source>
        <dbReference type="ARBA" id="ARBA00022692"/>
    </source>
</evidence>
<dbReference type="Gene3D" id="3.30.70.1350">
    <property type="entry name" value="Cation efflux protein, cytoplasmic domain"/>
    <property type="match status" value="1"/>
</dbReference>
<dbReference type="Pfam" id="PF16916">
    <property type="entry name" value="ZT_dimer"/>
    <property type="match status" value="1"/>
</dbReference>
<evidence type="ECO:0000259" key="8">
    <source>
        <dbReference type="Pfam" id="PF01545"/>
    </source>
</evidence>
<protein>
    <submittedName>
        <fullName evidence="10">Cation transporter</fullName>
    </submittedName>
</protein>
<dbReference type="InterPro" id="IPR058533">
    <property type="entry name" value="Cation_efflux_TM"/>
</dbReference>
<evidence type="ECO:0000256" key="1">
    <source>
        <dbReference type="ARBA" id="ARBA00004141"/>
    </source>
</evidence>
<dbReference type="InterPro" id="IPR050291">
    <property type="entry name" value="CDF_Transporter"/>
</dbReference>
<dbReference type="PANTHER" id="PTHR43840:SF15">
    <property type="entry name" value="MITOCHONDRIAL METAL TRANSPORTER 1-RELATED"/>
    <property type="match status" value="1"/>
</dbReference>
<dbReference type="InterPro" id="IPR027470">
    <property type="entry name" value="Cation_efflux_CTD"/>
</dbReference>
<keyword evidence="5 7" id="KW-1133">Transmembrane helix</keyword>
<dbReference type="Gene3D" id="1.20.1510.10">
    <property type="entry name" value="Cation efflux protein transmembrane domain"/>
    <property type="match status" value="1"/>
</dbReference>
<feature type="domain" description="Cation efflux protein transmembrane" evidence="8">
    <location>
        <begin position="31"/>
        <end position="223"/>
    </location>
</feature>
<dbReference type="RefSeq" id="WP_204720159.1">
    <property type="nucleotide sequence ID" value="NZ_JACSNR010000003.1"/>
</dbReference>
<dbReference type="InterPro" id="IPR002524">
    <property type="entry name" value="Cation_efflux"/>
</dbReference>
<dbReference type="SUPFAM" id="SSF160240">
    <property type="entry name" value="Cation efflux protein cytoplasmic domain-like"/>
    <property type="match status" value="1"/>
</dbReference>
<dbReference type="InterPro" id="IPR027469">
    <property type="entry name" value="Cation_efflux_TMD_sf"/>
</dbReference>
<gene>
    <name evidence="10" type="ORF">H9X81_04485</name>
</gene>
<dbReference type="SUPFAM" id="SSF161111">
    <property type="entry name" value="Cation efflux protein transmembrane domain-like"/>
    <property type="match status" value="1"/>
</dbReference>
<proteinExistence type="inferred from homology"/>
<keyword evidence="6 7" id="KW-0472">Membrane</keyword>
<feature type="transmembrane region" description="Helical" evidence="7">
    <location>
        <begin position="197"/>
        <end position="215"/>
    </location>
</feature>
<evidence type="ECO:0000256" key="6">
    <source>
        <dbReference type="ARBA" id="ARBA00023136"/>
    </source>
</evidence>
<dbReference type="PANTHER" id="PTHR43840">
    <property type="entry name" value="MITOCHONDRIAL METAL TRANSPORTER 1-RELATED"/>
    <property type="match status" value="1"/>
</dbReference>
<dbReference type="EMBL" id="JACSNR010000003">
    <property type="protein sequence ID" value="MBM6922949.1"/>
    <property type="molecule type" value="Genomic_DNA"/>
</dbReference>
<evidence type="ECO:0000313" key="10">
    <source>
        <dbReference type="EMBL" id="MBM6922949.1"/>
    </source>
</evidence>
<keyword evidence="4 7" id="KW-0812">Transmembrane</keyword>
<feature type="domain" description="Cation efflux protein cytoplasmic" evidence="9">
    <location>
        <begin position="227"/>
        <end position="303"/>
    </location>
</feature>
<evidence type="ECO:0000256" key="5">
    <source>
        <dbReference type="ARBA" id="ARBA00022989"/>
    </source>
</evidence>
<sequence>MTEFLLSRFVKGYPEVNDPQVRARCGNLAGLVGICCNLLLSAGKFLAGLLTGSVAISADAVNNLSDASSSIITLLGFRLAARPADDEHPYGHGRTEYLSGLAVSVMILLIGAELAKTSIQKILSPEPITTGMVSILILAASILVKFWMAAFNRHVGRLIRSATLEATAADSRNDVISTGAVLIATLLQMQFGWNLDGYMGLAVAAFILWSGWGLVKDSIAPLLGQTPDPELVRHIADVTLSYPGVLGIHDMIVHDYGPGRQFASLHAEMAAGADVLESHDTIDRIEKYFLEQEGLHVVIHYDPIVTDDSETGEAREFFAAEAKKLDPRLSIHDLRMVPGTTHTNVIFDLVLPRELDSRTSELKHALQEAAQRKNPLWLCVITAENSFTGTFASEKAKEAETSASEQ</sequence>
<feature type="transmembrane region" description="Helical" evidence="7">
    <location>
        <begin position="97"/>
        <end position="115"/>
    </location>
</feature>
<evidence type="ECO:0000313" key="11">
    <source>
        <dbReference type="Proteomes" id="UP000724149"/>
    </source>
</evidence>
<dbReference type="Pfam" id="PF01545">
    <property type="entry name" value="Cation_efflux"/>
    <property type="match status" value="1"/>
</dbReference>
<keyword evidence="3" id="KW-0813">Transport</keyword>
<dbReference type="InterPro" id="IPR036837">
    <property type="entry name" value="Cation_efflux_CTD_sf"/>
</dbReference>
<name>A0ABS2GN05_9FIRM</name>
<comment type="caution">
    <text evidence="10">The sequence shown here is derived from an EMBL/GenBank/DDBJ whole genome shotgun (WGS) entry which is preliminary data.</text>
</comment>
<evidence type="ECO:0000256" key="2">
    <source>
        <dbReference type="ARBA" id="ARBA00008114"/>
    </source>
</evidence>
<dbReference type="NCBIfam" id="TIGR01297">
    <property type="entry name" value="CDF"/>
    <property type="match status" value="1"/>
</dbReference>